<dbReference type="EMBL" id="KY448244">
    <property type="protein sequence ID" value="AQT28777.1"/>
    <property type="molecule type" value="Genomic_DNA"/>
</dbReference>
<name>A0A1S6L3M4_9CAUD</name>
<protein>
    <submittedName>
        <fullName evidence="1">Uncharacterized protein</fullName>
    </submittedName>
</protein>
<keyword evidence="2" id="KW-1185">Reference proteome</keyword>
<reference evidence="1 2" key="1">
    <citation type="submission" date="2017-01" db="EMBL/GenBank/DDBJ databases">
        <authorList>
            <person name="Mah S.A."/>
            <person name="Swanson W.J."/>
            <person name="Moy G.W."/>
            <person name="Vacquier V.D."/>
        </authorList>
    </citation>
    <scope>NUCLEOTIDE SEQUENCE [LARGE SCALE GENOMIC DNA]</scope>
</reference>
<evidence type="ECO:0000313" key="2">
    <source>
        <dbReference type="Proteomes" id="UP000221250"/>
    </source>
</evidence>
<accession>A0A1S6L3M4</accession>
<dbReference type="Proteomes" id="UP000221250">
    <property type="component" value="Segment"/>
</dbReference>
<sequence>MTTKMTGLQIHNARKNDPYDWTRLTSQVQGMLIQAEAEKIQMVAMPLTAFPKFKEHANLNYVLDELNDWRLSELSTLSQISHDWFASDGTHFDYVLFIRCPEARQTMRTFDAETNKLVDARMLSSSTIIMPKDFELFDTEIAE</sequence>
<gene>
    <name evidence="1" type="ORF">YOLOSWAG_307</name>
</gene>
<organism evidence="1 2">
    <name type="scientific">Erwinia phage vB_EamM_Yoloswag</name>
    <dbReference type="NCBI Taxonomy" id="1958956"/>
    <lineage>
        <taxon>Viruses</taxon>
        <taxon>Duplodnaviria</taxon>
        <taxon>Heunggongvirae</taxon>
        <taxon>Uroviricota</taxon>
        <taxon>Caudoviricetes</taxon>
        <taxon>Yoloswagvirus</taxon>
        <taxon>Yoloswagvirus yoloswag</taxon>
    </lineage>
</organism>
<proteinExistence type="predicted"/>
<evidence type="ECO:0000313" key="1">
    <source>
        <dbReference type="EMBL" id="AQT28777.1"/>
    </source>
</evidence>